<proteinExistence type="evidence at transcript level"/>
<feature type="region of interest" description="Disordered" evidence="9">
    <location>
        <begin position="411"/>
        <end position="599"/>
    </location>
</feature>
<evidence type="ECO:0000256" key="5">
    <source>
        <dbReference type="ARBA" id="ARBA00022771"/>
    </source>
</evidence>
<evidence type="ECO:0000259" key="10">
    <source>
        <dbReference type="PROSITE" id="PS50089"/>
    </source>
</evidence>
<feature type="domain" description="RING-type" evidence="10">
    <location>
        <begin position="297"/>
        <end position="336"/>
    </location>
</feature>
<dbReference type="GO" id="GO:0061630">
    <property type="term" value="F:ubiquitin protein ligase activity"/>
    <property type="evidence" value="ECO:0007669"/>
    <property type="project" value="UniProtKB-EC"/>
</dbReference>
<organism evidence="11">
    <name type="scientific">Phallusia mammillata</name>
    <dbReference type="NCBI Taxonomy" id="59560"/>
    <lineage>
        <taxon>Eukaryota</taxon>
        <taxon>Metazoa</taxon>
        <taxon>Chordata</taxon>
        <taxon>Tunicata</taxon>
        <taxon>Ascidiacea</taxon>
        <taxon>Phlebobranchia</taxon>
        <taxon>Ascidiidae</taxon>
        <taxon>Phallusia</taxon>
    </lineage>
</organism>
<evidence type="ECO:0000256" key="9">
    <source>
        <dbReference type="SAM" id="MobiDB-lite"/>
    </source>
</evidence>
<dbReference type="SMART" id="SM00184">
    <property type="entry name" value="RING"/>
    <property type="match status" value="1"/>
</dbReference>
<dbReference type="InterPro" id="IPR001841">
    <property type="entry name" value="Znf_RING"/>
</dbReference>
<dbReference type="AlphaFoldDB" id="A0A6F9DLF6"/>
<evidence type="ECO:0000256" key="2">
    <source>
        <dbReference type="ARBA" id="ARBA00012483"/>
    </source>
</evidence>
<dbReference type="FunFam" id="3.30.40.10:FF:000625">
    <property type="entry name" value="E3 ubiquitin ligase Rnf157"/>
    <property type="match status" value="1"/>
</dbReference>
<dbReference type="PANTHER" id="PTHR22996:SF0">
    <property type="entry name" value="RE60872P-RELATED"/>
    <property type="match status" value="1"/>
</dbReference>
<keyword evidence="4" id="KW-0479">Metal-binding</keyword>
<dbReference type="Gene3D" id="3.30.40.10">
    <property type="entry name" value="Zinc/RING finger domain, C3HC4 (zinc finger)"/>
    <property type="match status" value="1"/>
</dbReference>
<dbReference type="EMBL" id="LR787954">
    <property type="protein sequence ID" value="CAB3263816.1"/>
    <property type="molecule type" value="mRNA"/>
</dbReference>
<dbReference type="EC" id="2.3.2.27" evidence="2"/>
<evidence type="ECO:0000256" key="4">
    <source>
        <dbReference type="ARBA" id="ARBA00022723"/>
    </source>
</evidence>
<feature type="compositionally biased region" description="Low complexity" evidence="9">
    <location>
        <begin position="412"/>
        <end position="438"/>
    </location>
</feature>
<gene>
    <name evidence="11" type="primary">Mgrn1</name>
</gene>
<reference evidence="11" key="1">
    <citation type="submission" date="2020-04" db="EMBL/GenBank/DDBJ databases">
        <authorList>
            <person name="Neveu A P."/>
        </authorList>
    </citation>
    <scope>NUCLEOTIDE SEQUENCE</scope>
    <source>
        <tissue evidence="11">Whole embryo</tissue>
    </source>
</reference>
<feature type="compositionally biased region" description="Basic residues" evidence="9">
    <location>
        <begin position="468"/>
        <end position="479"/>
    </location>
</feature>
<evidence type="ECO:0000256" key="7">
    <source>
        <dbReference type="ARBA" id="ARBA00022833"/>
    </source>
</evidence>
<evidence type="ECO:0000313" key="11">
    <source>
        <dbReference type="EMBL" id="CAB3263816.1"/>
    </source>
</evidence>
<keyword evidence="3" id="KW-0808">Transferase</keyword>
<dbReference type="InterPro" id="IPR045194">
    <property type="entry name" value="MGRN1/RNF157-like"/>
</dbReference>
<evidence type="ECO:0000256" key="1">
    <source>
        <dbReference type="ARBA" id="ARBA00000900"/>
    </source>
</evidence>
<dbReference type="GO" id="GO:0016567">
    <property type="term" value="P:protein ubiquitination"/>
    <property type="evidence" value="ECO:0007669"/>
    <property type="project" value="TreeGrafter"/>
</dbReference>
<keyword evidence="5 8" id="KW-0863">Zinc-finger</keyword>
<name>A0A6F9DLF6_9ASCI</name>
<dbReference type="InterPro" id="IPR013083">
    <property type="entry name" value="Znf_RING/FYVE/PHD"/>
</dbReference>
<feature type="region of interest" description="Disordered" evidence="9">
    <location>
        <begin position="354"/>
        <end position="373"/>
    </location>
</feature>
<feature type="compositionally biased region" description="Polar residues" evidence="9">
    <location>
        <begin position="488"/>
        <end position="502"/>
    </location>
</feature>
<evidence type="ECO:0000256" key="3">
    <source>
        <dbReference type="ARBA" id="ARBA00022679"/>
    </source>
</evidence>
<protein>
    <recommendedName>
        <fullName evidence="2">RING-type E3 ubiquitin transferase</fullName>
        <ecNumber evidence="2">2.3.2.27</ecNumber>
    </recommendedName>
</protein>
<feature type="compositionally biased region" description="Acidic residues" evidence="9">
    <location>
        <begin position="275"/>
        <end position="293"/>
    </location>
</feature>
<comment type="catalytic activity">
    <reaction evidence="1">
        <text>S-ubiquitinyl-[E2 ubiquitin-conjugating enzyme]-L-cysteine + [acceptor protein]-L-lysine = [E2 ubiquitin-conjugating enzyme]-L-cysteine + N(6)-ubiquitinyl-[acceptor protein]-L-lysine.</text>
        <dbReference type="EC" id="2.3.2.27"/>
    </reaction>
</comment>
<evidence type="ECO:0000256" key="8">
    <source>
        <dbReference type="PROSITE-ProRule" id="PRU00175"/>
    </source>
</evidence>
<dbReference type="PANTHER" id="PTHR22996">
    <property type="entry name" value="MAHOGUNIN"/>
    <property type="match status" value="1"/>
</dbReference>
<evidence type="ECO:0000256" key="6">
    <source>
        <dbReference type="ARBA" id="ARBA00022786"/>
    </source>
</evidence>
<feature type="compositionally biased region" description="Polar residues" evidence="9">
    <location>
        <begin position="354"/>
        <end position="365"/>
    </location>
</feature>
<dbReference type="GO" id="GO:0008270">
    <property type="term" value="F:zinc ion binding"/>
    <property type="evidence" value="ECO:0007669"/>
    <property type="project" value="UniProtKB-KW"/>
</dbReference>
<dbReference type="SUPFAM" id="SSF57850">
    <property type="entry name" value="RING/U-box"/>
    <property type="match status" value="1"/>
</dbReference>
<keyword evidence="6" id="KW-0833">Ubl conjugation pathway</keyword>
<dbReference type="Pfam" id="PF26192">
    <property type="entry name" value="RNF157-like_N"/>
    <property type="match status" value="1"/>
</dbReference>
<feature type="compositionally biased region" description="Polar residues" evidence="9">
    <location>
        <begin position="446"/>
        <end position="456"/>
    </location>
</feature>
<accession>A0A6F9DLF6</accession>
<dbReference type="InterPro" id="IPR058981">
    <property type="entry name" value="MGRN1/RNF157-like_N"/>
</dbReference>
<dbReference type="PROSITE" id="PS50089">
    <property type="entry name" value="ZF_RING_2"/>
    <property type="match status" value="1"/>
</dbReference>
<dbReference type="GO" id="GO:0005737">
    <property type="term" value="C:cytoplasm"/>
    <property type="evidence" value="ECO:0007669"/>
    <property type="project" value="TreeGrafter"/>
</dbReference>
<keyword evidence="7" id="KW-0862">Zinc</keyword>
<feature type="region of interest" description="Disordered" evidence="9">
    <location>
        <begin position="270"/>
        <end position="293"/>
    </location>
</feature>
<sequence>MGSLWSRSTDEVQQIYTNDAQTYTYPSPSGSYFGSHFFMGGKKFDTVQPEAYLFGDNADLNMLGPKPFNFPYNSPSGNEPVRALKCLVNIRKDTLRLIRVPNPMLKPEDVIQTNNEETQTVEEQPQGDPLYNLEFTFDTECPCSITVYYNAAEEMRNKVVMFVTKQKSGTMHYNTGCNQQFCATNHIINPADLHLGERPKTWDFSKIPIAIQVSAECPDNQFHGHSHITYATLDKVSDDSWTIKPIKQKQAINGVCYLIQEIYGIENKSKAPTFDGDDQNADPQDDDDDDDDDSAECVVCLSDMRDTLILPCKHLCLCSTCANQLRFQQSGCPICRQSFRALLQIRAIRRKTPASSVTGHSSSITEETEQDEVQSVDTAADGNSDEALPFEISIPPGFEVVPLISAINGPVSSSTASLSTSRDFTRASSIVSTTSSLSRPRKNKSKTTIDIENEVTSPVDASHELERRRSRGKRRSSKKKSVDKTSTEADQTASSEQTLSPDNRTDAVETTTTTTTPCSENRLSDEDSEVVSSQAATPVHQDMNSDKSEPLSSPKVPDIKDHNDAVYQNTEELGDFSNGGSTEKVDVDNQHPLSVEGDLTTVDENQVVIEQVSTRTNSQSADVVNTKV</sequence>
<dbReference type="Pfam" id="PF13920">
    <property type="entry name" value="zf-C3HC4_3"/>
    <property type="match status" value="1"/>
</dbReference>